<evidence type="ECO:0000259" key="3">
    <source>
        <dbReference type="Pfam" id="PF15055"/>
    </source>
</evidence>
<reference evidence="4" key="1">
    <citation type="submission" date="2025-08" db="UniProtKB">
        <authorList>
            <consortium name="Ensembl"/>
        </authorList>
    </citation>
    <scope>IDENTIFICATION</scope>
</reference>
<keyword evidence="2" id="KW-0472">Membrane</keyword>
<protein>
    <submittedName>
        <fullName evidence="4">Distal membrane arm assembly component 1</fullName>
    </submittedName>
</protein>
<organism evidence="4 5">
    <name type="scientific">Catagonus wagneri</name>
    <name type="common">Chacoan peccary</name>
    <dbReference type="NCBI Taxonomy" id="51154"/>
    <lineage>
        <taxon>Eukaryota</taxon>
        <taxon>Metazoa</taxon>
        <taxon>Chordata</taxon>
        <taxon>Craniata</taxon>
        <taxon>Vertebrata</taxon>
        <taxon>Euteleostomi</taxon>
        <taxon>Mammalia</taxon>
        <taxon>Eutheria</taxon>
        <taxon>Laurasiatheria</taxon>
        <taxon>Artiodactyla</taxon>
        <taxon>Suina</taxon>
        <taxon>Tayassuidae</taxon>
        <taxon>Catagonus</taxon>
    </lineage>
</organism>
<feature type="transmembrane region" description="Helical" evidence="2">
    <location>
        <begin position="48"/>
        <end position="69"/>
    </location>
</feature>
<feature type="compositionally biased region" description="Low complexity" evidence="1">
    <location>
        <begin position="17"/>
        <end position="28"/>
    </location>
</feature>
<dbReference type="PANTHER" id="PTHR36469:SF1">
    <property type="entry name" value="DISTAL MEMBRANE-ARM ASSEMBLY COMPLEX PROTEIN 1"/>
    <property type="match status" value="1"/>
</dbReference>
<dbReference type="GO" id="GO:0032981">
    <property type="term" value="P:mitochondrial respiratory chain complex I assembly"/>
    <property type="evidence" value="ECO:0007669"/>
    <property type="project" value="Ensembl"/>
</dbReference>
<accession>A0A8C3YTU6</accession>
<feature type="transmembrane region" description="Helical" evidence="2">
    <location>
        <begin position="84"/>
        <end position="102"/>
    </location>
</feature>
<keyword evidence="5" id="KW-1185">Reference proteome</keyword>
<feature type="domain" description="Distal membrane-arm assembly complex protein 1-like" evidence="3">
    <location>
        <begin position="46"/>
        <end position="92"/>
    </location>
</feature>
<dbReference type="GeneTree" id="ENSGT00390000003343"/>
<feature type="region of interest" description="Disordered" evidence="1">
    <location>
        <begin position="17"/>
        <end position="40"/>
    </location>
</feature>
<evidence type="ECO:0000313" key="5">
    <source>
        <dbReference type="Proteomes" id="UP000694540"/>
    </source>
</evidence>
<sequence length="112" mass="11480">MGSFFSQPPEPAKVIVPPKAASSAKPAPITAPGAPTSPARDSAFKNCWSCRVLSGSGLIGAGGYVYWVARKPMKLGYPPSPGTIAQMVFGISIACGGVIIVSDPKGKAFRDS</sequence>
<name>A0A8C3YTU6_9CETA</name>
<reference evidence="4" key="2">
    <citation type="submission" date="2025-09" db="UniProtKB">
        <authorList>
            <consortium name="Ensembl"/>
        </authorList>
    </citation>
    <scope>IDENTIFICATION</scope>
</reference>
<gene>
    <name evidence="4" type="primary">DMAC1</name>
</gene>
<evidence type="ECO:0000313" key="4">
    <source>
        <dbReference type="Ensembl" id="ENSCWAP00000028339.1"/>
    </source>
</evidence>
<evidence type="ECO:0000256" key="1">
    <source>
        <dbReference type="SAM" id="MobiDB-lite"/>
    </source>
</evidence>
<dbReference type="InterPro" id="IPR053117">
    <property type="entry name" value="DMAC_Protein"/>
</dbReference>
<evidence type="ECO:0000256" key="2">
    <source>
        <dbReference type="SAM" id="Phobius"/>
    </source>
</evidence>
<dbReference type="AlphaFoldDB" id="A0A8C3YTU6"/>
<keyword evidence="2" id="KW-0812">Transmembrane</keyword>
<dbReference type="Proteomes" id="UP000694540">
    <property type="component" value="Unplaced"/>
</dbReference>
<dbReference type="Ensembl" id="ENSCWAT00000030718.1">
    <property type="protein sequence ID" value="ENSCWAP00000028339.1"/>
    <property type="gene ID" value="ENSCWAG00000021335.1"/>
</dbReference>
<dbReference type="InterPro" id="IPR028036">
    <property type="entry name" value="DMAC1-like_dom"/>
</dbReference>
<dbReference type="GO" id="GO:0005743">
    <property type="term" value="C:mitochondrial inner membrane"/>
    <property type="evidence" value="ECO:0007669"/>
    <property type="project" value="Ensembl"/>
</dbReference>
<dbReference type="PANTHER" id="PTHR36469">
    <property type="entry name" value="DISTAL MEMBRANE-ARM ASSEMBLY COMPLEX PROTEIN 1"/>
    <property type="match status" value="1"/>
</dbReference>
<keyword evidence="2" id="KW-1133">Transmembrane helix</keyword>
<proteinExistence type="predicted"/>
<dbReference type="Pfam" id="PF15055">
    <property type="entry name" value="DMAC1_Dmo2"/>
    <property type="match status" value="1"/>
</dbReference>